<organism evidence="2 3">
    <name type="scientific">Periplaneta americana</name>
    <name type="common">American cockroach</name>
    <name type="synonym">Blatta americana</name>
    <dbReference type="NCBI Taxonomy" id="6978"/>
    <lineage>
        <taxon>Eukaryota</taxon>
        <taxon>Metazoa</taxon>
        <taxon>Ecdysozoa</taxon>
        <taxon>Arthropoda</taxon>
        <taxon>Hexapoda</taxon>
        <taxon>Insecta</taxon>
        <taxon>Pterygota</taxon>
        <taxon>Neoptera</taxon>
        <taxon>Polyneoptera</taxon>
        <taxon>Dictyoptera</taxon>
        <taxon>Blattodea</taxon>
        <taxon>Blattoidea</taxon>
        <taxon>Blattidae</taxon>
        <taxon>Blattinae</taxon>
        <taxon>Periplaneta</taxon>
    </lineage>
</organism>
<dbReference type="Proteomes" id="UP001148838">
    <property type="component" value="Unassembled WGS sequence"/>
</dbReference>
<reference evidence="2 3" key="1">
    <citation type="journal article" date="2022" name="Allergy">
        <title>Genome assembly and annotation of Periplaneta americana reveal a comprehensive cockroach allergen profile.</title>
        <authorList>
            <person name="Wang L."/>
            <person name="Xiong Q."/>
            <person name="Saelim N."/>
            <person name="Wang L."/>
            <person name="Nong W."/>
            <person name="Wan A.T."/>
            <person name="Shi M."/>
            <person name="Liu X."/>
            <person name="Cao Q."/>
            <person name="Hui J.H.L."/>
            <person name="Sookrung N."/>
            <person name="Leung T.F."/>
            <person name="Tungtrongchitr A."/>
            <person name="Tsui S.K.W."/>
        </authorList>
    </citation>
    <scope>NUCLEOTIDE SEQUENCE [LARGE SCALE GENOMIC DNA]</scope>
    <source>
        <strain evidence="2">PWHHKU_190912</strain>
    </source>
</reference>
<evidence type="ECO:0000256" key="1">
    <source>
        <dbReference type="SAM" id="MobiDB-lite"/>
    </source>
</evidence>
<gene>
    <name evidence="2" type="ORF">ANN_26609</name>
</gene>
<protein>
    <submittedName>
        <fullName evidence="2">Uncharacterized protein</fullName>
    </submittedName>
</protein>
<sequence>MDIAKRKLPLRCTRVRSDGKERYMVSRETLRRYATCRSESNTNGTKFDSSGTGNIRRDAVVRSEAKLEDVELKDDRCNDMQSRFLKLQYSGTPQIDTAMVRVRDESQEVGTETVKVYEVGLYLYRMKSTTAVLNQEPKLSEQHAIKVRKKRSERGKLSPLPSSPDAQIGQHRPSCRHITFDVLDVIKMSSYQCFLYLRIKKKVFRYQIRKSALPYGEGWVERRKILSGTVTRTPVFSFTC</sequence>
<evidence type="ECO:0000313" key="3">
    <source>
        <dbReference type="Proteomes" id="UP001148838"/>
    </source>
</evidence>
<dbReference type="EMBL" id="JAJSOF020000039">
    <property type="protein sequence ID" value="KAJ4426810.1"/>
    <property type="molecule type" value="Genomic_DNA"/>
</dbReference>
<evidence type="ECO:0000313" key="2">
    <source>
        <dbReference type="EMBL" id="KAJ4426810.1"/>
    </source>
</evidence>
<name>A0ABQ8RZ33_PERAM</name>
<accession>A0ABQ8RZ33</accession>
<keyword evidence="3" id="KW-1185">Reference proteome</keyword>
<feature type="region of interest" description="Disordered" evidence="1">
    <location>
        <begin position="148"/>
        <end position="171"/>
    </location>
</feature>
<proteinExistence type="predicted"/>
<comment type="caution">
    <text evidence="2">The sequence shown here is derived from an EMBL/GenBank/DDBJ whole genome shotgun (WGS) entry which is preliminary data.</text>
</comment>